<dbReference type="FunFam" id="1.20.920.30:FF:000005">
    <property type="entry name" value="Dynein, axonemal, heavy chain 2"/>
    <property type="match status" value="1"/>
</dbReference>
<dbReference type="InterPro" id="IPR027417">
    <property type="entry name" value="P-loop_NTPase"/>
</dbReference>
<organism evidence="18 19">
    <name type="scientific">Candidula unifasciata</name>
    <dbReference type="NCBI Taxonomy" id="100452"/>
    <lineage>
        <taxon>Eukaryota</taxon>
        <taxon>Metazoa</taxon>
        <taxon>Spiralia</taxon>
        <taxon>Lophotrochozoa</taxon>
        <taxon>Mollusca</taxon>
        <taxon>Gastropoda</taxon>
        <taxon>Heterobranchia</taxon>
        <taxon>Euthyneura</taxon>
        <taxon>Panpulmonata</taxon>
        <taxon>Eupulmonata</taxon>
        <taxon>Stylommatophora</taxon>
        <taxon>Helicina</taxon>
        <taxon>Helicoidea</taxon>
        <taxon>Geomitridae</taxon>
        <taxon>Candidula</taxon>
    </lineage>
</organism>
<dbReference type="GO" id="GO:0045505">
    <property type="term" value="F:dynein intermediate chain binding"/>
    <property type="evidence" value="ECO:0007669"/>
    <property type="project" value="InterPro"/>
</dbReference>
<keyword evidence="5" id="KW-0547">Nucleotide-binding</keyword>
<dbReference type="FunFam" id="3.40.50.300:FF:000063">
    <property type="entry name" value="dynein heavy chain 6, axonemal"/>
    <property type="match status" value="1"/>
</dbReference>
<dbReference type="GO" id="GO:0005524">
    <property type="term" value="F:ATP binding"/>
    <property type="evidence" value="ECO:0007669"/>
    <property type="project" value="UniProtKB-KW"/>
</dbReference>
<dbReference type="FunFam" id="3.20.180.20:FF:000003">
    <property type="entry name" value="Dynein heavy chain 12, axonemal"/>
    <property type="match status" value="1"/>
</dbReference>
<keyword evidence="3" id="KW-0963">Cytoplasm</keyword>
<dbReference type="PANTHER" id="PTHR22878:SF73">
    <property type="entry name" value="DYNEIN AXONEMAL HEAVY CHAIN 1"/>
    <property type="match status" value="1"/>
</dbReference>
<dbReference type="InterPro" id="IPR042228">
    <property type="entry name" value="Dynein_linker_3"/>
</dbReference>
<dbReference type="PANTHER" id="PTHR22878">
    <property type="entry name" value="DYNEIN HEAVY CHAIN 6, AXONEMAL-LIKE-RELATED"/>
    <property type="match status" value="1"/>
</dbReference>
<evidence type="ECO:0000256" key="5">
    <source>
        <dbReference type="ARBA" id="ARBA00022741"/>
    </source>
</evidence>
<feature type="domain" description="Dynein heavy chain AAA 5 extension" evidence="16">
    <location>
        <begin position="1029"/>
        <end position="1151"/>
    </location>
</feature>
<dbReference type="Pfam" id="PF17852">
    <property type="entry name" value="Dynein_AAA_lid"/>
    <property type="match status" value="1"/>
</dbReference>
<dbReference type="EMBL" id="CAJHNH020000409">
    <property type="protein sequence ID" value="CAG5117456.1"/>
    <property type="molecule type" value="Genomic_DNA"/>
</dbReference>
<evidence type="ECO:0000256" key="8">
    <source>
        <dbReference type="ARBA" id="ARBA00023054"/>
    </source>
</evidence>
<dbReference type="GO" id="GO:0007018">
    <property type="term" value="P:microtubule-based movement"/>
    <property type="evidence" value="ECO:0007669"/>
    <property type="project" value="InterPro"/>
</dbReference>
<comment type="similarity">
    <text evidence="2">Belongs to the dynein heavy chain family.</text>
</comment>
<dbReference type="SUPFAM" id="SSF52540">
    <property type="entry name" value="P-loop containing nucleoside triphosphate hydrolases"/>
    <property type="match status" value="3"/>
</dbReference>
<dbReference type="InterPro" id="IPR041466">
    <property type="entry name" value="Dynein_AAA5_ext"/>
</dbReference>
<keyword evidence="4" id="KW-0493">Microtubule</keyword>
<name>A0A8S3YT25_9EUPU</name>
<evidence type="ECO:0000256" key="9">
    <source>
        <dbReference type="ARBA" id="ARBA00023069"/>
    </source>
</evidence>
<dbReference type="Pfam" id="PF12775">
    <property type="entry name" value="AAA_7"/>
    <property type="match status" value="1"/>
</dbReference>
<dbReference type="FunFam" id="1.10.8.710:FF:000004">
    <property type="entry name" value="Dynein axonemal heavy chain 6"/>
    <property type="match status" value="1"/>
</dbReference>
<reference evidence="18" key="1">
    <citation type="submission" date="2021-04" db="EMBL/GenBank/DDBJ databases">
        <authorList>
            <consortium name="Molecular Ecology Group"/>
        </authorList>
    </citation>
    <scope>NUCLEOTIDE SEQUENCE</scope>
</reference>
<dbReference type="GO" id="GO:0030286">
    <property type="term" value="C:dynein complex"/>
    <property type="evidence" value="ECO:0007669"/>
    <property type="project" value="UniProtKB-KW"/>
</dbReference>
<dbReference type="GO" id="GO:0005930">
    <property type="term" value="C:axoneme"/>
    <property type="evidence" value="ECO:0007669"/>
    <property type="project" value="UniProtKB-SubCell"/>
</dbReference>
<comment type="caution">
    <text evidence="18">The sequence shown here is derived from an EMBL/GenBank/DDBJ whole genome shotgun (WGS) entry which is preliminary data.</text>
</comment>
<evidence type="ECO:0000256" key="11">
    <source>
        <dbReference type="ARBA" id="ARBA00023212"/>
    </source>
</evidence>
<dbReference type="FunFam" id="1.20.140.100:FF:000004">
    <property type="entry name" value="Dynein axonemal heavy chain 6"/>
    <property type="match status" value="1"/>
</dbReference>
<keyword evidence="11" id="KW-0206">Cytoskeleton</keyword>
<sequence length="1582" mass="181494">YSRISKIMKDFEPFRKLWITTSDWVRWHESWLSDPLSAINAEDLERCVTDSWKTMQKSVRYFSSIPAVQDVANVIKDNIEQFKPYVPLIQGLSNPGLRKRHWELMSEEIGIKLQPSPTLTFTKVLEMKLDEHIETIIRISEVAAKEYAIELALNKMESDWEHIEFDVQAYKNTGTYMLKASDETSQQLDDHIVMTQAMAFSPFKKEFEERINQWELTLKLTQDVLDEWLNVQRQWLYLEPIFSSDDITKQLPTESKRYQTMERIWRKVMRMAKMEPHVIKVCPDENMLTDLRKCSELLEIVSKGLSDYLETKRLSFPRFFFLSDDELLEILSQTKDPRAVQPHLRKCFENISSLHFEEDLQITQMFSGEGECVELCEQLYPIGNIEDWMLEIERVSQQTVRSLLAAALPDYKNTERTSFVLKWQGQIVIAVCQTYWSAEVAKALEDKSLADYFQLMLVQLDGLRNLVRQDISNIGRMTLSALIVIEVHSRDVVERMVNEHVNDPNAFEWISQLRYYWLEDENLYQRAVNAQFPYGYEYLGNTPRLVITPLTDRCYLTLTGALHLLFGGAPAGPAGTGKTETTKDLGKAFAIQCVVFNCSDQLDYMAMGKFFKGLASAGAWACFDEFNRIDIEVLSVVAQQIATIQNAQRMKVETFIFEGVELVLRMSCAVFITMNPGYAGRTELPDNLKALFRPVAMMVPDYGLISEISLFSFGFSGARLLAQKIVSTFKLSSEQLSSQDHYDFGMRAVKSVISAAGNLKRMYFDMDEQLICLRAIQDVNVPKFLADDLKLFNGIVSDLFPNVKEEPIDYGNLNLSLRSNCNKSGLQDVDEFIHKCIQLYETTVVRHGLMLVGPAGGGKTECYKMLQAAQTELKGQPNPSLSFFCATHTYVLNPKSITMGQLYGEFDLYTHEWTDGILSTLIRMGTTAKNNDKRWYVFDGPVDAVWIENMNTVLDDNKKLCLSSGEIIKLTEHMTMMFEVADLAVASPATVSRCGMVYMGTTVVGIPPLIECWLRKLPSLLTQYREQFEDLFQFFLQPALDFVRSHLVEIVSTMDCALVFSFLRILDCFISPLRLKPNQKLSDIISEDNILRLAELIEPWFIFSLVWSLGATCDSDGRIKFSAWLREKITEHKIKVPYPSAGLVYDYRFDDAGILSQSEEEDEEGERNIQWINWLHKKEEYQILPEMKYSDIMVPTIDTIRSTYFLHMFVVNKKRLLAVGPTGTGKTLTILDKLMRGLSDEYMPVFINFSAKTSSNQTQDLIDSKLDKRRKGIYGPPVGKFSVFFIDDLNMPVLETYGAQPPIELIRQYMDFGGWYDRKAIGEFRTLTDVNFLSAMGPPGGGRNPVTARLLRHFSYLAFTAMEDASLFKIFRTILMFWISNCPSIVSHCDQLVTSSISMYSMVQKKMLPTPAKSHYTFNLRDLSKVFQGILMADHEENKSVQDILRLWYHECCRVFQDRLVNDEDRDEFETILSDIMNSDFKIKLANVVVARPVIYGDYMNQDMDPRPYQLVGDLTGAQRCMEDFLTEFNQQSTKKMELVLFMDAVSHVSRIARILRQPLGNALLLGMGGSGRQSLTRLASH</sequence>
<dbReference type="FunFam" id="1.20.58.1120:FF:000001">
    <property type="entry name" value="dynein heavy chain 2, axonemal"/>
    <property type="match status" value="1"/>
</dbReference>
<dbReference type="InterPro" id="IPR042222">
    <property type="entry name" value="Dynein_2_N"/>
</dbReference>
<keyword evidence="6" id="KW-0067">ATP-binding</keyword>
<feature type="domain" description="Dynein heavy chain linker" evidence="13">
    <location>
        <begin position="5"/>
        <end position="406"/>
    </location>
</feature>
<evidence type="ECO:0000313" key="18">
    <source>
        <dbReference type="EMBL" id="CAG5117456.1"/>
    </source>
</evidence>
<evidence type="ECO:0000256" key="12">
    <source>
        <dbReference type="ARBA" id="ARBA00023273"/>
    </source>
</evidence>
<dbReference type="InterPro" id="IPR013602">
    <property type="entry name" value="Dynein_heavy_linker"/>
</dbReference>
<keyword evidence="10" id="KW-0505">Motor protein</keyword>
<evidence type="ECO:0000259" key="16">
    <source>
        <dbReference type="Pfam" id="PF17852"/>
    </source>
</evidence>
<evidence type="ECO:0008006" key="20">
    <source>
        <dbReference type="Google" id="ProtNLM"/>
    </source>
</evidence>
<feature type="domain" description="Dynein heavy chain AAA module D4" evidence="15">
    <location>
        <begin position="1537"/>
        <end position="1581"/>
    </location>
</feature>
<dbReference type="Gene3D" id="3.40.50.300">
    <property type="entry name" value="P-loop containing nucleotide triphosphate hydrolases"/>
    <property type="match status" value="3"/>
</dbReference>
<evidence type="ECO:0000256" key="1">
    <source>
        <dbReference type="ARBA" id="ARBA00004430"/>
    </source>
</evidence>
<dbReference type="InterPro" id="IPR024317">
    <property type="entry name" value="Dynein_heavy_chain_D4_dom"/>
</dbReference>
<dbReference type="Pfam" id="PF12774">
    <property type="entry name" value="AAA_6"/>
    <property type="match status" value="1"/>
</dbReference>
<dbReference type="Gene3D" id="1.20.920.30">
    <property type="match status" value="1"/>
</dbReference>
<dbReference type="Pfam" id="PF08393">
    <property type="entry name" value="DHC_N2"/>
    <property type="match status" value="1"/>
</dbReference>
<dbReference type="FunFam" id="1.10.287.2620:FF:000002">
    <property type="entry name" value="Dynein heavy chain 2, axonemal"/>
    <property type="match status" value="1"/>
</dbReference>
<evidence type="ECO:0000256" key="6">
    <source>
        <dbReference type="ARBA" id="ARBA00022840"/>
    </source>
</evidence>
<keyword evidence="19" id="KW-1185">Reference proteome</keyword>
<feature type="domain" description="Dynein heavy chain hydrolytic ATP-binding dynein motor region" evidence="14">
    <location>
        <begin position="534"/>
        <end position="860"/>
    </location>
</feature>
<dbReference type="Pfam" id="PF12780">
    <property type="entry name" value="AAA_8"/>
    <property type="match status" value="1"/>
</dbReference>
<keyword evidence="9" id="KW-0969">Cilium</keyword>
<keyword evidence="8" id="KW-0175">Coiled coil</keyword>
<dbReference type="InterPro" id="IPR026983">
    <property type="entry name" value="DHC"/>
</dbReference>
<dbReference type="Pfam" id="PF22597">
    <property type="entry name" value="DYN_lid"/>
    <property type="match status" value="1"/>
</dbReference>
<proteinExistence type="inferred from homology"/>
<feature type="non-terminal residue" evidence="18">
    <location>
        <position position="1"/>
    </location>
</feature>
<dbReference type="GO" id="GO:0051959">
    <property type="term" value="F:dynein light intermediate chain binding"/>
    <property type="evidence" value="ECO:0007669"/>
    <property type="project" value="InterPro"/>
</dbReference>
<comment type="subcellular location">
    <subcellularLocation>
        <location evidence="1">Cytoplasm</location>
        <location evidence="1">Cytoskeleton</location>
        <location evidence="1">Cilium axoneme</location>
    </subcellularLocation>
</comment>
<evidence type="ECO:0000256" key="7">
    <source>
        <dbReference type="ARBA" id="ARBA00023017"/>
    </source>
</evidence>
<dbReference type="InterPro" id="IPR054354">
    <property type="entry name" value="DYNC2H1-like_lid"/>
</dbReference>
<evidence type="ECO:0000313" key="19">
    <source>
        <dbReference type="Proteomes" id="UP000678393"/>
    </source>
</evidence>
<protein>
    <recommendedName>
        <fullName evidence="20">Dynein heavy chain</fullName>
    </recommendedName>
</protein>
<dbReference type="Gene3D" id="1.10.287.2620">
    <property type="match status" value="1"/>
</dbReference>
<dbReference type="FunFam" id="1.10.472.130:FF:000006">
    <property type="entry name" value="Dynein axonemal heavy chain 1"/>
    <property type="match status" value="1"/>
</dbReference>
<dbReference type="Gene3D" id="1.10.472.130">
    <property type="match status" value="1"/>
</dbReference>
<dbReference type="FunFam" id="3.40.50.300:FF:001328">
    <property type="entry name" value="Dynein heavy chain 6, axonemal"/>
    <property type="match status" value="1"/>
</dbReference>
<keyword evidence="12" id="KW-0966">Cell projection</keyword>
<dbReference type="GO" id="GO:0005874">
    <property type="term" value="C:microtubule"/>
    <property type="evidence" value="ECO:0007669"/>
    <property type="project" value="UniProtKB-KW"/>
</dbReference>
<dbReference type="InterPro" id="IPR043157">
    <property type="entry name" value="Dynein_AAA1S"/>
</dbReference>
<feature type="non-terminal residue" evidence="18">
    <location>
        <position position="1582"/>
    </location>
</feature>
<dbReference type="InterPro" id="IPR035699">
    <property type="entry name" value="AAA_6"/>
</dbReference>
<evidence type="ECO:0000259" key="17">
    <source>
        <dbReference type="Pfam" id="PF22597"/>
    </source>
</evidence>
<evidence type="ECO:0000259" key="13">
    <source>
        <dbReference type="Pfam" id="PF08393"/>
    </source>
</evidence>
<dbReference type="Gene3D" id="1.20.58.1120">
    <property type="match status" value="1"/>
</dbReference>
<dbReference type="Gene3D" id="1.10.8.710">
    <property type="match status" value="1"/>
</dbReference>
<dbReference type="Gene3D" id="1.20.140.100">
    <property type="entry name" value="Dynein heavy chain, N-terminal domain 2"/>
    <property type="match status" value="1"/>
</dbReference>
<feature type="domain" description="Dynein 2 heavy chain 1 cytoplasmic ATPase lid" evidence="17">
    <location>
        <begin position="1379"/>
        <end position="1466"/>
    </location>
</feature>
<evidence type="ECO:0000259" key="14">
    <source>
        <dbReference type="Pfam" id="PF12774"/>
    </source>
</evidence>
<keyword evidence="7" id="KW-0243">Dynein</keyword>
<accession>A0A8S3YT25</accession>
<dbReference type="Gene3D" id="3.20.180.20">
    <property type="entry name" value="Dynein heavy chain, N-terminal domain 2"/>
    <property type="match status" value="1"/>
</dbReference>
<evidence type="ECO:0000256" key="3">
    <source>
        <dbReference type="ARBA" id="ARBA00022490"/>
    </source>
</evidence>
<evidence type="ECO:0000256" key="2">
    <source>
        <dbReference type="ARBA" id="ARBA00008887"/>
    </source>
</evidence>
<dbReference type="OrthoDB" id="447173at2759"/>
<evidence type="ECO:0000256" key="4">
    <source>
        <dbReference type="ARBA" id="ARBA00022701"/>
    </source>
</evidence>
<evidence type="ECO:0000256" key="10">
    <source>
        <dbReference type="ARBA" id="ARBA00023175"/>
    </source>
</evidence>
<gene>
    <name evidence="18" type="ORF">CUNI_LOCUS3014</name>
</gene>
<evidence type="ECO:0000259" key="15">
    <source>
        <dbReference type="Pfam" id="PF12780"/>
    </source>
</evidence>
<dbReference type="Proteomes" id="UP000678393">
    <property type="component" value="Unassembled WGS sequence"/>
</dbReference>